<evidence type="ECO:0000313" key="1">
    <source>
        <dbReference type="EMBL" id="SDC14488.1"/>
    </source>
</evidence>
<reference evidence="1 2" key="1">
    <citation type="submission" date="2016-10" db="EMBL/GenBank/DDBJ databases">
        <authorList>
            <person name="de Groot N.N."/>
        </authorList>
    </citation>
    <scope>NUCLEOTIDE SEQUENCE [LARGE SCALE GENOMIC DNA]</scope>
    <source>
        <strain evidence="1 2">DSM 16619</strain>
    </source>
</reference>
<gene>
    <name evidence="1" type="ORF">SAMN05192589_101333</name>
</gene>
<name>A0A1G6J6S7_9BURK</name>
<dbReference type="Proteomes" id="UP000198781">
    <property type="component" value="Unassembled WGS sequence"/>
</dbReference>
<keyword evidence="2" id="KW-1185">Reference proteome</keyword>
<proteinExistence type="predicted"/>
<organism evidence="1 2">
    <name type="scientific">Paracidovorax valerianellae</name>
    <dbReference type="NCBI Taxonomy" id="187868"/>
    <lineage>
        <taxon>Bacteria</taxon>
        <taxon>Pseudomonadati</taxon>
        <taxon>Pseudomonadota</taxon>
        <taxon>Betaproteobacteria</taxon>
        <taxon>Burkholderiales</taxon>
        <taxon>Comamonadaceae</taxon>
        <taxon>Paracidovorax</taxon>
    </lineage>
</organism>
<sequence length="227" mass="22886">MRQTAQAAVDGGTGIARAGARLGAAAGAAFLADPLRSTGVSMLVGGSSYAVVNHQLDNHLETVRGAMIASTGYGLMAASQFIAVLPGAVQAVAEGVQAVPGAIRAVPGALRAVADAFQAVAEAAAAEGRTPQISQELAITAINHVMVFGEPDPTDPDDLSQEVGRHAPQIVDHLTDLRAGSASEAVHAAVLASNGNSAQLVRNLHALVTADPPVLSNRPNSQGARTN</sequence>
<accession>A0A1G6J6S7</accession>
<protein>
    <submittedName>
        <fullName evidence="1">Uncharacterized protein</fullName>
    </submittedName>
</protein>
<dbReference type="EMBL" id="FMZC01000001">
    <property type="protein sequence ID" value="SDC14488.1"/>
    <property type="molecule type" value="Genomic_DNA"/>
</dbReference>
<evidence type="ECO:0000313" key="2">
    <source>
        <dbReference type="Proteomes" id="UP000198781"/>
    </source>
</evidence>
<dbReference type="AlphaFoldDB" id="A0A1G6J6S7"/>